<dbReference type="PATRIC" id="fig|1218565.3.peg.3487"/>
<dbReference type="Proteomes" id="UP000011988">
    <property type="component" value="Unassembled WGS sequence"/>
</dbReference>
<protein>
    <submittedName>
        <fullName evidence="1">Uncharacterized protein</fullName>
    </submittedName>
</protein>
<evidence type="ECO:0000313" key="2">
    <source>
        <dbReference type="Proteomes" id="UP000011988"/>
    </source>
</evidence>
<proteinExistence type="predicted"/>
<dbReference type="EMBL" id="ANIK01000081">
    <property type="protein sequence ID" value="EMJ92635.1"/>
    <property type="molecule type" value="Genomic_DNA"/>
</dbReference>
<accession>M6D230</accession>
<sequence length="38" mass="4521">MREKVLEKYNGENNLIHPEPRLNRIANDLFSIVKLDLK</sequence>
<organism evidence="1 2">
    <name type="scientific">Leptospira alstonii serovar Sichuan str. 79601</name>
    <dbReference type="NCBI Taxonomy" id="1218565"/>
    <lineage>
        <taxon>Bacteria</taxon>
        <taxon>Pseudomonadati</taxon>
        <taxon>Spirochaetota</taxon>
        <taxon>Spirochaetia</taxon>
        <taxon>Leptospirales</taxon>
        <taxon>Leptospiraceae</taxon>
        <taxon>Leptospira</taxon>
    </lineage>
</organism>
<dbReference type="AlphaFoldDB" id="M6D230"/>
<evidence type="ECO:0000313" key="1">
    <source>
        <dbReference type="EMBL" id="EMJ92635.1"/>
    </source>
</evidence>
<name>M6D230_9LEPT</name>
<reference evidence="1 2" key="1">
    <citation type="submission" date="2013-01" db="EMBL/GenBank/DDBJ databases">
        <authorList>
            <person name="Harkins D.M."/>
            <person name="Durkin A.S."/>
            <person name="Brinkac L.M."/>
            <person name="Haft D.H."/>
            <person name="Selengut J.D."/>
            <person name="Sanka R."/>
            <person name="DePew J."/>
            <person name="Purushe J."/>
            <person name="Galloway R.L."/>
            <person name="Vinetz J.M."/>
            <person name="Sutton G.G."/>
            <person name="Nierman W.C."/>
            <person name="Fouts D.E."/>
        </authorList>
    </citation>
    <scope>NUCLEOTIDE SEQUENCE [LARGE SCALE GENOMIC DNA]</scope>
    <source>
        <strain evidence="1 2">79601</strain>
    </source>
</reference>
<gene>
    <name evidence="1" type="ORF">LEP1GSC194_3408</name>
</gene>
<comment type="caution">
    <text evidence="1">The sequence shown here is derived from an EMBL/GenBank/DDBJ whole genome shotgun (WGS) entry which is preliminary data.</text>
</comment>